<keyword evidence="5 8" id="KW-0808">Transferase</keyword>
<dbReference type="NCBIfam" id="TIGR01135">
    <property type="entry name" value="glmS"/>
    <property type="match status" value="1"/>
</dbReference>
<dbReference type="GO" id="GO:0004360">
    <property type="term" value="F:glutamine-fructose-6-phosphate transaminase (isomerizing) activity"/>
    <property type="evidence" value="ECO:0007669"/>
    <property type="project" value="UniProtKB-EC"/>
</dbReference>
<evidence type="ECO:0000256" key="3">
    <source>
        <dbReference type="ARBA" id="ARBA00016090"/>
    </source>
</evidence>
<feature type="initiator methionine" description="Removed" evidence="8">
    <location>
        <position position="1"/>
    </location>
</feature>
<evidence type="ECO:0000256" key="6">
    <source>
        <dbReference type="ARBA" id="ARBA00022737"/>
    </source>
</evidence>
<keyword evidence="8" id="KW-0963">Cytoplasm</keyword>
<dbReference type="PANTHER" id="PTHR10937">
    <property type="entry name" value="GLUCOSAMINE--FRUCTOSE-6-PHOSPHATE AMINOTRANSFERASE, ISOMERIZING"/>
    <property type="match status" value="1"/>
</dbReference>
<evidence type="ECO:0000313" key="11">
    <source>
        <dbReference type="EMBL" id="MBP1930972.1"/>
    </source>
</evidence>
<dbReference type="CDD" id="cd00714">
    <property type="entry name" value="GFAT"/>
    <property type="match status" value="1"/>
</dbReference>
<evidence type="ECO:0000256" key="4">
    <source>
        <dbReference type="ARBA" id="ARBA00022576"/>
    </source>
</evidence>
<evidence type="ECO:0000313" key="12">
    <source>
        <dbReference type="Proteomes" id="UP001519343"/>
    </source>
</evidence>
<evidence type="ECO:0000259" key="10">
    <source>
        <dbReference type="PROSITE" id="PS51464"/>
    </source>
</evidence>
<dbReference type="PROSITE" id="PS51464">
    <property type="entry name" value="SIS"/>
    <property type="match status" value="2"/>
</dbReference>
<feature type="active site" description="For Fru-6P isomerization activity" evidence="8">
    <location>
        <position position="601"/>
    </location>
</feature>
<dbReference type="HAMAP" id="MF_00164">
    <property type="entry name" value="GlmS"/>
    <property type="match status" value="1"/>
</dbReference>
<evidence type="ECO:0000256" key="5">
    <source>
        <dbReference type="ARBA" id="ARBA00022679"/>
    </source>
</evidence>
<dbReference type="CDD" id="cd05008">
    <property type="entry name" value="SIS_GlmS_GlmD_1"/>
    <property type="match status" value="1"/>
</dbReference>
<evidence type="ECO:0000256" key="2">
    <source>
        <dbReference type="ARBA" id="ARBA00012916"/>
    </source>
</evidence>
<dbReference type="PROSITE" id="PS51278">
    <property type="entry name" value="GATASE_TYPE_2"/>
    <property type="match status" value="1"/>
</dbReference>
<dbReference type="Gene3D" id="3.40.50.10490">
    <property type="entry name" value="Glucose-6-phosphate isomerase like protein, domain 1"/>
    <property type="match status" value="2"/>
</dbReference>
<organism evidence="11 12">
    <name type="scientific">Ammoniphilus resinae</name>
    <dbReference type="NCBI Taxonomy" id="861532"/>
    <lineage>
        <taxon>Bacteria</taxon>
        <taxon>Bacillati</taxon>
        <taxon>Bacillota</taxon>
        <taxon>Bacilli</taxon>
        <taxon>Bacillales</taxon>
        <taxon>Paenibacillaceae</taxon>
        <taxon>Aneurinibacillus group</taxon>
        <taxon>Ammoniphilus</taxon>
    </lineage>
</organism>
<dbReference type="InterPro" id="IPR029055">
    <property type="entry name" value="Ntn_hydrolases_N"/>
</dbReference>
<dbReference type="EMBL" id="JAGGKT010000002">
    <property type="protein sequence ID" value="MBP1930972.1"/>
    <property type="molecule type" value="Genomic_DNA"/>
</dbReference>
<comment type="subunit">
    <text evidence="8">Homodimer.</text>
</comment>
<dbReference type="EC" id="2.6.1.16" evidence="2 8"/>
<feature type="domain" description="Glutamine amidotransferase type-2" evidence="9">
    <location>
        <begin position="2"/>
        <end position="217"/>
    </location>
</feature>
<comment type="function">
    <text evidence="8">Catalyzes the first step in hexosamine metabolism, converting fructose-6P into glucosamine-6P using glutamine as a nitrogen source.</text>
</comment>
<evidence type="ECO:0000259" key="9">
    <source>
        <dbReference type="PROSITE" id="PS51278"/>
    </source>
</evidence>
<dbReference type="InterPro" id="IPR046348">
    <property type="entry name" value="SIS_dom_sf"/>
</dbReference>
<reference evidence="11 12" key="1">
    <citation type="submission" date="2021-03" db="EMBL/GenBank/DDBJ databases">
        <title>Genomic Encyclopedia of Type Strains, Phase IV (KMG-IV): sequencing the most valuable type-strain genomes for metagenomic binning, comparative biology and taxonomic classification.</title>
        <authorList>
            <person name="Goeker M."/>
        </authorList>
    </citation>
    <scope>NUCLEOTIDE SEQUENCE [LARGE SCALE GENOMIC DNA]</scope>
    <source>
        <strain evidence="11 12">DSM 24738</strain>
    </source>
</reference>
<dbReference type="Proteomes" id="UP001519343">
    <property type="component" value="Unassembled WGS sequence"/>
</dbReference>
<gene>
    <name evidence="8" type="primary">glmS</name>
    <name evidence="11" type="ORF">J2Z37_000969</name>
</gene>
<dbReference type="CDD" id="cd05009">
    <property type="entry name" value="SIS_GlmS_GlmD_2"/>
    <property type="match status" value="1"/>
</dbReference>
<feature type="domain" description="SIS" evidence="10">
    <location>
        <begin position="283"/>
        <end position="422"/>
    </location>
</feature>
<proteinExistence type="inferred from homology"/>
<evidence type="ECO:0000256" key="7">
    <source>
        <dbReference type="ARBA" id="ARBA00022962"/>
    </source>
</evidence>
<dbReference type="InterPro" id="IPR005855">
    <property type="entry name" value="GFAT"/>
</dbReference>
<dbReference type="SUPFAM" id="SSF56235">
    <property type="entry name" value="N-terminal nucleophile aminohydrolases (Ntn hydrolases)"/>
    <property type="match status" value="1"/>
</dbReference>
<comment type="caution">
    <text evidence="11">The sequence shown here is derived from an EMBL/GenBank/DDBJ whole genome shotgun (WGS) entry which is preliminary data.</text>
</comment>
<accession>A0ABS4GLF5</accession>
<keyword evidence="7" id="KW-0315">Glutamine amidotransferase</keyword>
<dbReference type="InterPro" id="IPR017932">
    <property type="entry name" value="GATase_2_dom"/>
</dbReference>
<dbReference type="InterPro" id="IPR047084">
    <property type="entry name" value="GFAT_N"/>
</dbReference>
<name>A0ABS4GLF5_9BACL</name>
<dbReference type="InterPro" id="IPR035466">
    <property type="entry name" value="GlmS/AgaS_SIS"/>
</dbReference>
<keyword evidence="4 8" id="KW-0032">Aminotransferase</keyword>
<dbReference type="Pfam" id="PF01380">
    <property type="entry name" value="SIS"/>
    <property type="match status" value="2"/>
</dbReference>
<sequence>MCGIVGYIGERDVQQILVNGLSKLEYRGYDSAGIAVMEEDQLTIEKAEGRLKNLKGKLEQRPLQGTIGIGHTRWATHGEPSDANSHPHTDQTGKFSIVHNGIIENYMELKEELMEKGAVFSSETDTEVIVHLIAELYNGDIVSTVQSVIAKLDGAYSLGVITEYEPNKLIAVRHASPLVIGVGKGEHFIASDISAVIQHTKDVYVLQDGDLAVLMKDKVTIMKADTGESVRRAIMRVDWDVDQVEKGGFEHFMLKEIHEQPLTLRKTMLDRINKENDVVFEGLDLTPADFDKIYIIGCGTAYHAGLIGKNVIEKLTRIPVEVDIASEFRYRDPIVNDKSLVIVVSQSGETADTLAALQESHRRGAKVLAITNVPSSTIARDADYVVPTMAGPEIAVASTKAYTAQLITFYLLGIYLAQEKGTLDDLYRVSLVQALKELPMQVENILDDAYELKLFAQSIKNKKNLFFIGRGLDFAVALEGSLKLKEISYIHSEAYAAGELKHGSLALVEEGTPIIALITQQDLYEKTVSNIKEVKARGADVMGITLEVNVDLFNVVDEVCFIPKTNALFTPILSVVPLQLISYYTSLALGNDIDKPRNLAKSVTVE</sequence>
<keyword evidence="6" id="KW-0677">Repeat</keyword>
<comment type="subcellular location">
    <subcellularLocation>
        <location evidence="8">Cytoplasm</location>
    </subcellularLocation>
</comment>
<feature type="domain" description="SIS" evidence="10">
    <location>
        <begin position="455"/>
        <end position="596"/>
    </location>
</feature>
<evidence type="ECO:0000256" key="8">
    <source>
        <dbReference type="HAMAP-Rule" id="MF_00164"/>
    </source>
</evidence>
<dbReference type="RefSeq" id="WP_209809078.1">
    <property type="nucleotide sequence ID" value="NZ_JAGGKT010000002.1"/>
</dbReference>
<dbReference type="SUPFAM" id="SSF53697">
    <property type="entry name" value="SIS domain"/>
    <property type="match status" value="1"/>
</dbReference>
<dbReference type="Pfam" id="PF13522">
    <property type="entry name" value="GATase_6"/>
    <property type="match status" value="1"/>
</dbReference>
<comment type="catalytic activity">
    <reaction evidence="1 8">
        <text>D-fructose 6-phosphate + L-glutamine = D-glucosamine 6-phosphate + L-glutamate</text>
        <dbReference type="Rhea" id="RHEA:13237"/>
        <dbReference type="ChEBI" id="CHEBI:29985"/>
        <dbReference type="ChEBI" id="CHEBI:58359"/>
        <dbReference type="ChEBI" id="CHEBI:58725"/>
        <dbReference type="ChEBI" id="CHEBI:61527"/>
        <dbReference type="EC" id="2.6.1.16"/>
    </reaction>
</comment>
<dbReference type="InterPro" id="IPR001347">
    <property type="entry name" value="SIS_dom"/>
</dbReference>
<dbReference type="NCBIfam" id="NF001484">
    <property type="entry name" value="PRK00331.1"/>
    <property type="match status" value="1"/>
</dbReference>
<feature type="active site" description="Nucleophile; for GATase activity" evidence="8">
    <location>
        <position position="2"/>
    </location>
</feature>
<dbReference type="Gene3D" id="3.60.20.10">
    <property type="entry name" value="Glutamine Phosphoribosylpyrophosphate, subunit 1, domain 1"/>
    <property type="match status" value="1"/>
</dbReference>
<dbReference type="InterPro" id="IPR035490">
    <property type="entry name" value="GlmS/FrlB_SIS"/>
</dbReference>
<evidence type="ECO:0000256" key="1">
    <source>
        <dbReference type="ARBA" id="ARBA00001031"/>
    </source>
</evidence>
<dbReference type="PANTHER" id="PTHR10937:SF0">
    <property type="entry name" value="GLUTAMINE--FRUCTOSE-6-PHOSPHATE TRANSAMINASE (ISOMERIZING)"/>
    <property type="match status" value="1"/>
</dbReference>
<protein>
    <recommendedName>
        <fullName evidence="3 8">Glutamine--fructose-6-phosphate aminotransferase [isomerizing]</fullName>
        <ecNumber evidence="2 8">2.6.1.16</ecNumber>
    </recommendedName>
    <alternativeName>
        <fullName evidence="8">D-fructose-6-phosphate amidotransferase</fullName>
    </alternativeName>
    <alternativeName>
        <fullName evidence="8">GFAT</fullName>
    </alternativeName>
    <alternativeName>
        <fullName evidence="8">Glucosamine-6-phosphate synthase</fullName>
    </alternativeName>
    <alternativeName>
        <fullName evidence="8">Hexosephosphate aminotransferase</fullName>
    </alternativeName>
    <alternativeName>
        <fullName evidence="8">L-glutamine--D-fructose-6-phosphate amidotransferase</fullName>
    </alternativeName>
</protein>
<keyword evidence="12" id="KW-1185">Reference proteome</keyword>